<keyword evidence="1" id="KW-0285">Flavoprotein</keyword>
<dbReference type="SUPFAM" id="SSF51679">
    <property type="entry name" value="Bacterial luciferase-like"/>
    <property type="match status" value="1"/>
</dbReference>
<evidence type="ECO:0000256" key="1">
    <source>
        <dbReference type="ARBA" id="ARBA00022630"/>
    </source>
</evidence>
<dbReference type="GO" id="GO:0008726">
    <property type="term" value="F:alkanesulfonate monooxygenase activity"/>
    <property type="evidence" value="ECO:0007669"/>
    <property type="project" value="TreeGrafter"/>
</dbReference>
<evidence type="ECO:0000256" key="2">
    <source>
        <dbReference type="ARBA" id="ARBA00022643"/>
    </source>
</evidence>
<dbReference type="InterPro" id="IPR036661">
    <property type="entry name" value="Luciferase-like_sf"/>
</dbReference>
<dbReference type="AlphaFoldDB" id="A0A327Z3D1"/>
<keyword evidence="7" id="KW-1185">Reference proteome</keyword>
<dbReference type="EMBL" id="QLMJ01000017">
    <property type="protein sequence ID" value="RAK29713.1"/>
    <property type="molecule type" value="Genomic_DNA"/>
</dbReference>
<dbReference type="Gene3D" id="3.20.20.30">
    <property type="entry name" value="Luciferase-like domain"/>
    <property type="match status" value="1"/>
</dbReference>
<organism evidence="6 7">
    <name type="scientific">Actinoplanes lutulentus</name>
    <dbReference type="NCBI Taxonomy" id="1287878"/>
    <lineage>
        <taxon>Bacteria</taxon>
        <taxon>Bacillati</taxon>
        <taxon>Actinomycetota</taxon>
        <taxon>Actinomycetes</taxon>
        <taxon>Micromonosporales</taxon>
        <taxon>Micromonosporaceae</taxon>
        <taxon>Actinoplanes</taxon>
    </lineage>
</organism>
<evidence type="ECO:0000256" key="3">
    <source>
        <dbReference type="ARBA" id="ARBA00023002"/>
    </source>
</evidence>
<dbReference type="NCBIfam" id="TIGR03619">
    <property type="entry name" value="F420_Rv2161c"/>
    <property type="match status" value="1"/>
</dbReference>
<dbReference type="InterPro" id="IPR011251">
    <property type="entry name" value="Luciferase-like_dom"/>
</dbReference>
<evidence type="ECO:0000313" key="6">
    <source>
        <dbReference type="EMBL" id="RAK29713.1"/>
    </source>
</evidence>
<evidence type="ECO:0000259" key="5">
    <source>
        <dbReference type="Pfam" id="PF00296"/>
    </source>
</evidence>
<feature type="domain" description="Luciferase-like" evidence="5">
    <location>
        <begin position="15"/>
        <end position="224"/>
    </location>
</feature>
<reference evidence="6 7" key="1">
    <citation type="submission" date="2018-06" db="EMBL/GenBank/DDBJ databases">
        <title>Genomic Encyclopedia of Type Strains, Phase III (KMG-III): the genomes of soil and plant-associated and newly described type strains.</title>
        <authorList>
            <person name="Whitman W."/>
        </authorList>
    </citation>
    <scope>NUCLEOTIDE SEQUENCE [LARGE SCALE GENOMIC DNA]</scope>
    <source>
        <strain evidence="6 7">CGMCC 4.7090</strain>
    </source>
</reference>
<dbReference type="OrthoDB" id="9781803at2"/>
<dbReference type="InterPro" id="IPR019921">
    <property type="entry name" value="Lucif-like_OxRdtase_Rv2161c"/>
</dbReference>
<protein>
    <submittedName>
        <fullName evidence="6">Putative F420-dependent oxidoreductase</fullName>
    </submittedName>
</protein>
<sequence length="274" mass="29472">MKFGLYGLHRDRNVAPDVLARRAALAEQSGFESLWVGDHIALPPGEGNPPRLEALIALTYLAAVTSRIRLGVGLIVLPQRQPVLLAKQLTSLDVLSGGRLTVAVGAGYVEPELHAMGVALSERGARTDEYLAAMHALWTAEPAFTGRFASYAGVVQHPSPVQSPHPPILVGGHSRAAYRRAARTANGWYGWGLDPDETAQAQRTLAEATRTEQRPAALGELEITLTPTGLPDLDTARRYADTGVDRLIIELEGVPDDRVDDLITTIGETLIGRL</sequence>
<evidence type="ECO:0000256" key="4">
    <source>
        <dbReference type="ARBA" id="ARBA00023033"/>
    </source>
</evidence>
<keyword evidence="4" id="KW-0503">Monooxygenase</keyword>
<keyword evidence="2" id="KW-0288">FMN</keyword>
<comment type="caution">
    <text evidence="6">The sequence shown here is derived from an EMBL/GenBank/DDBJ whole genome shotgun (WGS) entry which is preliminary data.</text>
</comment>
<dbReference type="PANTHER" id="PTHR42847">
    <property type="entry name" value="ALKANESULFONATE MONOOXYGENASE"/>
    <property type="match status" value="1"/>
</dbReference>
<proteinExistence type="predicted"/>
<dbReference type="RefSeq" id="WP_111652695.1">
    <property type="nucleotide sequence ID" value="NZ_JACHWI010000013.1"/>
</dbReference>
<dbReference type="PANTHER" id="PTHR42847:SF4">
    <property type="entry name" value="ALKANESULFONATE MONOOXYGENASE-RELATED"/>
    <property type="match status" value="1"/>
</dbReference>
<dbReference type="GO" id="GO:0046306">
    <property type="term" value="P:alkanesulfonate catabolic process"/>
    <property type="evidence" value="ECO:0007669"/>
    <property type="project" value="TreeGrafter"/>
</dbReference>
<dbReference type="Pfam" id="PF00296">
    <property type="entry name" value="Bac_luciferase"/>
    <property type="match status" value="1"/>
</dbReference>
<name>A0A327Z3D1_9ACTN</name>
<dbReference type="InterPro" id="IPR050172">
    <property type="entry name" value="SsuD_RutA_monooxygenase"/>
</dbReference>
<gene>
    <name evidence="6" type="ORF">B0I29_11739</name>
</gene>
<evidence type="ECO:0000313" key="7">
    <source>
        <dbReference type="Proteomes" id="UP000249341"/>
    </source>
</evidence>
<accession>A0A327Z3D1</accession>
<keyword evidence="3" id="KW-0560">Oxidoreductase</keyword>
<dbReference type="Proteomes" id="UP000249341">
    <property type="component" value="Unassembled WGS sequence"/>
</dbReference>